<name>A0A2P5WAN1_GOSBA</name>
<dbReference type="AlphaFoldDB" id="A0A2P5WAN1"/>
<dbReference type="OrthoDB" id="992818at2759"/>
<dbReference type="EMBL" id="KZ668359">
    <property type="protein sequence ID" value="PPR88149.1"/>
    <property type="molecule type" value="Genomic_DNA"/>
</dbReference>
<dbReference type="Proteomes" id="UP000239757">
    <property type="component" value="Unassembled WGS sequence"/>
</dbReference>
<reference evidence="1 2" key="1">
    <citation type="submission" date="2015-01" db="EMBL/GenBank/DDBJ databases">
        <title>Genome of allotetraploid Gossypium barbadense reveals genomic plasticity and fiber elongation in cotton evolution.</title>
        <authorList>
            <person name="Chen X."/>
            <person name="Liu X."/>
            <person name="Zhao B."/>
            <person name="Zheng H."/>
            <person name="Hu Y."/>
            <person name="Lu G."/>
            <person name="Yang C."/>
            <person name="Chen J."/>
            <person name="Shan C."/>
            <person name="Zhang L."/>
            <person name="Zhou Y."/>
            <person name="Wang L."/>
            <person name="Guo W."/>
            <person name="Bai Y."/>
            <person name="Ruan J."/>
            <person name="Shangguan X."/>
            <person name="Mao Y."/>
            <person name="Jiang J."/>
            <person name="Zhu Y."/>
            <person name="Lei J."/>
            <person name="Kang H."/>
            <person name="Chen S."/>
            <person name="He X."/>
            <person name="Wang R."/>
            <person name="Wang Y."/>
            <person name="Chen J."/>
            <person name="Wang L."/>
            <person name="Yu S."/>
            <person name="Wang B."/>
            <person name="Wei J."/>
            <person name="Song S."/>
            <person name="Lu X."/>
            <person name="Gao Z."/>
            <person name="Gu W."/>
            <person name="Deng X."/>
            <person name="Ma D."/>
            <person name="Wang S."/>
            <person name="Liang W."/>
            <person name="Fang L."/>
            <person name="Cai C."/>
            <person name="Zhu X."/>
            <person name="Zhou B."/>
            <person name="Zhang Y."/>
            <person name="Chen Z."/>
            <person name="Xu S."/>
            <person name="Zhu R."/>
            <person name="Wang S."/>
            <person name="Zhang T."/>
            <person name="Zhao G."/>
        </authorList>
    </citation>
    <scope>NUCLEOTIDE SEQUENCE [LARGE SCALE GENOMIC DNA]</scope>
    <source>
        <strain evidence="2">cv. Xinhai21</strain>
        <tissue evidence="1">Leaf</tissue>
    </source>
</reference>
<evidence type="ECO:0000313" key="2">
    <source>
        <dbReference type="Proteomes" id="UP000239757"/>
    </source>
</evidence>
<gene>
    <name evidence="1" type="ORF">GOBAR_AA32539</name>
</gene>
<organism evidence="1 2">
    <name type="scientific">Gossypium barbadense</name>
    <name type="common">Sea Island cotton</name>
    <name type="synonym">Hibiscus barbadensis</name>
    <dbReference type="NCBI Taxonomy" id="3634"/>
    <lineage>
        <taxon>Eukaryota</taxon>
        <taxon>Viridiplantae</taxon>
        <taxon>Streptophyta</taxon>
        <taxon>Embryophyta</taxon>
        <taxon>Tracheophyta</taxon>
        <taxon>Spermatophyta</taxon>
        <taxon>Magnoliopsida</taxon>
        <taxon>eudicotyledons</taxon>
        <taxon>Gunneridae</taxon>
        <taxon>Pentapetalae</taxon>
        <taxon>rosids</taxon>
        <taxon>malvids</taxon>
        <taxon>Malvales</taxon>
        <taxon>Malvaceae</taxon>
        <taxon>Malvoideae</taxon>
        <taxon>Gossypium</taxon>
    </lineage>
</organism>
<protein>
    <submittedName>
        <fullName evidence="1">Uncharacterized protein</fullName>
    </submittedName>
</protein>
<proteinExistence type="predicted"/>
<sequence length="80" mass="9145">MGVEMKVHPVKVYREAGTGRAETRFIKATNGSVFPKKRKLVKKMMLHSMLNGFGSNGFERCRYRYITAAIAVSDCYLNPW</sequence>
<accession>A0A2P5WAN1</accession>
<evidence type="ECO:0000313" key="1">
    <source>
        <dbReference type="EMBL" id="PPR88149.1"/>
    </source>
</evidence>